<feature type="compositionally biased region" description="Polar residues" evidence="5">
    <location>
        <begin position="569"/>
        <end position="580"/>
    </location>
</feature>
<dbReference type="SUPFAM" id="SSF53474">
    <property type="entry name" value="alpha/beta-Hydrolases"/>
    <property type="match status" value="1"/>
</dbReference>
<name>A0A0N1I7D8_LEPSE</name>
<dbReference type="OMA" id="PGTHNWR"/>
<accession>A0A0N1I7D8</accession>
<dbReference type="Gene3D" id="3.40.50.1820">
    <property type="entry name" value="alpha/beta hydrolase"/>
    <property type="match status" value="1"/>
</dbReference>
<dbReference type="PROSITE" id="PS50178">
    <property type="entry name" value="ZF_FYVE"/>
    <property type="match status" value="1"/>
</dbReference>
<organism evidence="7 8">
    <name type="scientific">Leptomonas seymouri</name>
    <dbReference type="NCBI Taxonomy" id="5684"/>
    <lineage>
        <taxon>Eukaryota</taxon>
        <taxon>Discoba</taxon>
        <taxon>Euglenozoa</taxon>
        <taxon>Kinetoplastea</taxon>
        <taxon>Metakinetoplastina</taxon>
        <taxon>Trypanosomatida</taxon>
        <taxon>Trypanosomatidae</taxon>
        <taxon>Leishmaniinae</taxon>
        <taxon>Leptomonas</taxon>
    </lineage>
</organism>
<evidence type="ECO:0000313" key="8">
    <source>
        <dbReference type="Proteomes" id="UP000038009"/>
    </source>
</evidence>
<dbReference type="InterPro" id="IPR013083">
    <property type="entry name" value="Znf_RING/FYVE/PHD"/>
</dbReference>
<protein>
    <submittedName>
        <fullName evidence="7">Putative class 3 lipase</fullName>
    </submittedName>
</protein>
<dbReference type="OrthoDB" id="438440at2759"/>
<dbReference type="SUPFAM" id="SSF57903">
    <property type="entry name" value="FYVE/PHD zinc finger"/>
    <property type="match status" value="1"/>
</dbReference>
<dbReference type="EMBL" id="LJSK01000098">
    <property type="protein sequence ID" value="KPI87201.1"/>
    <property type="molecule type" value="Genomic_DNA"/>
</dbReference>
<dbReference type="InterPro" id="IPR029058">
    <property type="entry name" value="AB_hydrolase_fold"/>
</dbReference>
<dbReference type="Proteomes" id="UP000038009">
    <property type="component" value="Unassembled WGS sequence"/>
</dbReference>
<evidence type="ECO:0000259" key="6">
    <source>
        <dbReference type="PROSITE" id="PS50178"/>
    </source>
</evidence>
<dbReference type="PANTHER" id="PTHR47523:SF1">
    <property type="entry name" value="F21O3.11 PROTEIN"/>
    <property type="match status" value="1"/>
</dbReference>
<feature type="region of interest" description="Disordered" evidence="5">
    <location>
        <begin position="548"/>
        <end position="587"/>
    </location>
</feature>
<dbReference type="GO" id="GO:0008270">
    <property type="term" value="F:zinc ion binding"/>
    <property type="evidence" value="ECO:0007669"/>
    <property type="project" value="UniProtKB-KW"/>
</dbReference>
<dbReference type="InterPro" id="IPR011011">
    <property type="entry name" value="Znf_FYVE_PHD"/>
</dbReference>
<dbReference type="GO" id="GO:0006629">
    <property type="term" value="P:lipid metabolic process"/>
    <property type="evidence" value="ECO:0007669"/>
    <property type="project" value="InterPro"/>
</dbReference>
<evidence type="ECO:0000256" key="4">
    <source>
        <dbReference type="PROSITE-ProRule" id="PRU00091"/>
    </source>
</evidence>
<dbReference type="VEuPathDB" id="TriTrypDB:Lsey_0098_0140"/>
<evidence type="ECO:0000313" key="7">
    <source>
        <dbReference type="EMBL" id="KPI87201.1"/>
    </source>
</evidence>
<dbReference type="InterPro" id="IPR002921">
    <property type="entry name" value="Fungal_lipase-type"/>
</dbReference>
<evidence type="ECO:0000256" key="5">
    <source>
        <dbReference type="SAM" id="MobiDB-lite"/>
    </source>
</evidence>
<dbReference type="CDD" id="cd00519">
    <property type="entry name" value="Lipase_3"/>
    <property type="match status" value="1"/>
</dbReference>
<evidence type="ECO:0000256" key="1">
    <source>
        <dbReference type="ARBA" id="ARBA00022723"/>
    </source>
</evidence>
<dbReference type="Pfam" id="PF01764">
    <property type="entry name" value="Lipase_3"/>
    <property type="match status" value="1"/>
</dbReference>
<dbReference type="AlphaFoldDB" id="A0A0N1I7D8"/>
<comment type="caution">
    <text evidence="7">The sequence shown here is derived from an EMBL/GenBank/DDBJ whole genome shotgun (WGS) entry which is preliminary data.</text>
</comment>
<proteinExistence type="predicted"/>
<feature type="domain" description="FYVE-type" evidence="6">
    <location>
        <begin position="89"/>
        <end position="143"/>
    </location>
</feature>
<evidence type="ECO:0000256" key="3">
    <source>
        <dbReference type="ARBA" id="ARBA00022833"/>
    </source>
</evidence>
<dbReference type="InterPro" id="IPR017455">
    <property type="entry name" value="Znf_FYVE-rel"/>
</dbReference>
<gene>
    <name evidence="7" type="ORF">ABL78_3717</name>
</gene>
<evidence type="ECO:0000256" key="2">
    <source>
        <dbReference type="ARBA" id="ARBA00022771"/>
    </source>
</evidence>
<keyword evidence="1" id="KW-0479">Metal-binding</keyword>
<dbReference type="Gene3D" id="3.30.40.10">
    <property type="entry name" value="Zinc/RING finger domain, C3HC4 (zinc finger)"/>
    <property type="match status" value="1"/>
</dbReference>
<dbReference type="CDD" id="cd00065">
    <property type="entry name" value="FYVE_like_SF"/>
    <property type="match status" value="1"/>
</dbReference>
<keyword evidence="2 4" id="KW-0863">Zinc-finger</keyword>
<keyword evidence="3" id="KW-0862">Zinc</keyword>
<reference evidence="7 8" key="1">
    <citation type="journal article" date="2015" name="PLoS Pathog.">
        <title>Leptomonas seymouri: Adaptations to the Dixenous Life Cycle Analyzed by Genome Sequencing, Transcriptome Profiling and Co-infection with Leishmania donovani.</title>
        <authorList>
            <person name="Kraeva N."/>
            <person name="Butenko A."/>
            <person name="Hlavacova J."/>
            <person name="Kostygov A."/>
            <person name="Myskova J."/>
            <person name="Grybchuk D."/>
            <person name="Lestinova T."/>
            <person name="Votypka J."/>
            <person name="Volf P."/>
            <person name="Opperdoes F."/>
            <person name="Flegontov P."/>
            <person name="Lukes J."/>
            <person name="Yurchenko V."/>
        </authorList>
    </citation>
    <scope>NUCLEOTIDE SEQUENCE [LARGE SCALE GENOMIC DNA]</scope>
    <source>
        <strain evidence="7 8">ATCC 30220</strain>
    </source>
</reference>
<dbReference type="PANTHER" id="PTHR47523">
    <property type="entry name" value="F21O3.11 PROTEIN"/>
    <property type="match status" value="1"/>
</dbReference>
<keyword evidence="8" id="KW-1185">Reference proteome</keyword>
<sequence>MPSDNAARAPAPARQHVSQPQWRQFALMRDYVYTHTQPQWLDVKEEQPACAQVGCSSASAELPALCWTPTVVRPPPLEPQRACTTCLQPKQACTCKVCNVCQAAFLTNRHHCRRCWHAVCSHCWGYKHYVHMLGRPMMVCDRCSVPWVLASAAKRDGAGLLWGLYALRIAGDMPRLCVAPPCRTFTRRLTCYVCGLPTVATQPHEPRVLRPNGVSNAAMETVGVLDMQQLSMRAMEVNGMTTADVERIFRRCFHRHEEVVAFRMVTTATVAQRILLAQVAAAVAYEYVGAPNITLGMSDIPYARVLQVTLSRERYTVLEAPGRVKFIAFPGTHNWRTWWVDMQFSQVQEAIWTRLHEGLRPGPHSHSASVPLCGGVRKAWEYRVHGGFAQEARAVGLPLDPLIEDVRHGGYTLVLCGHSLGGAVAQYLSLQLLQQEPALLAPTGPLKEPKLMCVTFGSPMLGNHALATHVHSCGWSHLFHNFVYRSDLVPRLSCADELLWDAGSRLTRLLASLFSAAHGWWRGKSNQDEKSCDVKSSTGVQAPFGAVPPPACAAGAGPTPSEPPPGLHVTSSEDGGSQHNPIAAAAAAAAASKHRTIPAVLSKVVETTVALSLGVAGGVSGGMMTSGRGDGAPDVATNASAAISDADESCIAVYMDTAIRTSCDLLEEEEGGDRIAGLNEGKAMRNGTVHSCETPIQRDADVEAALGAFASRCDRLKSASLEASRVLRSHRSGADDCSDGVEDSPVEEATALHKRRSASPPLGASVDVMADVVIPNRCLHRRFTCFGRYHFLQYGRYGYVSTDDSETAFGILKHGCGERAVMADHSVAAYNRGLMIHLYRNAD</sequence>